<dbReference type="AlphaFoldDB" id="A0A8C6JAN8"/>
<dbReference type="Pfam" id="PF00782">
    <property type="entry name" value="DSPc"/>
    <property type="match status" value="1"/>
</dbReference>
<dbReference type="FunFam" id="3.90.190.10:FF:000057">
    <property type="entry name" value="Dual specificity phosphatase 5"/>
    <property type="match status" value="1"/>
</dbReference>
<evidence type="ECO:0000256" key="2">
    <source>
        <dbReference type="ARBA" id="ARBA00008601"/>
    </source>
</evidence>
<dbReference type="GO" id="GO:0017017">
    <property type="term" value="F:MAP kinase tyrosine/serine/threonine phosphatase activity"/>
    <property type="evidence" value="ECO:0007669"/>
    <property type="project" value="InterPro"/>
</dbReference>
<comment type="catalytic activity">
    <reaction evidence="10">
        <text>O-phospho-L-tyrosyl-[protein] + H2O = L-tyrosyl-[protein] + phosphate</text>
        <dbReference type="Rhea" id="RHEA:10684"/>
        <dbReference type="Rhea" id="RHEA-COMP:10136"/>
        <dbReference type="Rhea" id="RHEA-COMP:20101"/>
        <dbReference type="ChEBI" id="CHEBI:15377"/>
        <dbReference type="ChEBI" id="CHEBI:43474"/>
        <dbReference type="ChEBI" id="CHEBI:46858"/>
        <dbReference type="ChEBI" id="CHEBI:61978"/>
        <dbReference type="EC" id="3.1.3.48"/>
    </reaction>
</comment>
<dbReference type="EC" id="3.1.3.48" evidence="3"/>
<evidence type="ECO:0000256" key="9">
    <source>
        <dbReference type="ARBA" id="ARBA00048336"/>
    </source>
</evidence>
<protein>
    <recommendedName>
        <fullName evidence="12">Dual specificity protein phosphatase 5</fullName>
        <ecNumber evidence="4">3.1.3.16</ecNumber>
        <ecNumber evidence="3">3.1.3.48</ecNumber>
    </recommendedName>
</protein>
<proteinExistence type="inferred from homology"/>
<dbReference type="EC" id="3.1.3.16" evidence="4"/>
<dbReference type="GO" id="GO:0001706">
    <property type="term" value="P:endoderm formation"/>
    <property type="evidence" value="ECO:0007669"/>
    <property type="project" value="TreeGrafter"/>
</dbReference>
<dbReference type="GO" id="GO:0004722">
    <property type="term" value="F:protein serine/threonine phosphatase activity"/>
    <property type="evidence" value="ECO:0007669"/>
    <property type="project" value="UniProtKB-EC"/>
</dbReference>
<dbReference type="Ensembl" id="ENSMUNT00000012504.2">
    <property type="protein sequence ID" value="ENSMUNP00000010824.2"/>
    <property type="gene ID" value="ENSMUNG00000008507.2"/>
</dbReference>
<dbReference type="SMART" id="SM00450">
    <property type="entry name" value="RHOD"/>
    <property type="match status" value="1"/>
</dbReference>
<dbReference type="Gene3D" id="3.40.250.10">
    <property type="entry name" value="Rhodanese-like domain"/>
    <property type="match status" value="1"/>
</dbReference>
<dbReference type="CDD" id="cd01446">
    <property type="entry name" value="DSP_MapKP"/>
    <property type="match status" value="1"/>
</dbReference>
<dbReference type="PROSITE" id="PS50054">
    <property type="entry name" value="TYR_PHOSPHATASE_DUAL"/>
    <property type="match status" value="1"/>
</dbReference>
<evidence type="ECO:0000256" key="10">
    <source>
        <dbReference type="ARBA" id="ARBA00051722"/>
    </source>
</evidence>
<dbReference type="CDD" id="cd14639">
    <property type="entry name" value="DSP_DUSP5"/>
    <property type="match status" value="1"/>
</dbReference>
<dbReference type="PANTHER" id="PTHR10159:SF40">
    <property type="entry name" value="DUAL SPECIFICITY PROTEIN PHOSPHATASE 5"/>
    <property type="match status" value="1"/>
</dbReference>
<reference evidence="13" key="3">
    <citation type="submission" date="2025-09" db="UniProtKB">
        <authorList>
            <consortium name="Ensembl"/>
        </authorList>
    </citation>
    <scope>IDENTIFICATION</scope>
</reference>
<dbReference type="GO" id="GO:0004725">
    <property type="term" value="F:protein tyrosine phosphatase activity"/>
    <property type="evidence" value="ECO:0007669"/>
    <property type="project" value="UniProtKB-EC"/>
</dbReference>
<dbReference type="SMART" id="SM00404">
    <property type="entry name" value="PTPc_motif"/>
    <property type="match status" value="1"/>
</dbReference>
<dbReference type="InterPro" id="IPR036873">
    <property type="entry name" value="Rhodanese-like_dom_sf"/>
</dbReference>
<dbReference type="InterPro" id="IPR000340">
    <property type="entry name" value="Dual-sp_phosphatase_cat-dom"/>
</dbReference>
<sequence>MSLGPMTAEFLRRFSASSASILTNAACAAAAPAAHRWREGIPARGRCRQAALGGGCPYLASGRVTPLIWAVSSGPASHSYKCPVVVAGIPWPGSARSRGPSRPYRLSPVLAPGLPSRSPFLYPVAGMKVTSLDCRQLRKLLRKEPSRCLVLDCRPYLSYSASCLRGSLNVNLNSVVMRRARGGAVPLHFVVPDETARSRLLLGGEGAAGTARLAAVVVLDQGTGHWQKLKKDSTAQIVLNALLSSLPEAGARVCFLKGGYETFNSQYPECCVDGKLISLERTEAERNLASHCEKQSTNHKPAYDQGGPVEILPFLYLGSAYHASKCEFLANLHITALLNVSRKSSESFKDQYCYKWIPVEDSHTADISSHFQEAIDFIDHVRRMGGKILVHCEAGISRSPTICMAYLMKTKKLRLEEAFDYIKQRRSLISPNFGFMGQLLQYESEILSSTPSPPVTSCKREAASFFAEELTLGKDFEGSCFAFPTSVLSSVPIHSPVHQLKLSPMTASSSC</sequence>
<keyword evidence="7" id="KW-0539">Nucleus</keyword>
<accession>A0A8C6JAN8</accession>
<dbReference type="Gene3D" id="3.90.190.10">
    <property type="entry name" value="Protein tyrosine phosphatase superfamily"/>
    <property type="match status" value="1"/>
</dbReference>
<dbReference type="GO" id="GO:0005737">
    <property type="term" value="C:cytoplasm"/>
    <property type="evidence" value="ECO:0007669"/>
    <property type="project" value="TreeGrafter"/>
</dbReference>
<comment type="similarity">
    <text evidence="2">Belongs to the protein-tyrosine phosphatase family. Non-receptor class dual specificity subfamily.</text>
</comment>
<dbReference type="SUPFAM" id="SSF52821">
    <property type="entry name" value="Rhodanese/Cell cycle control phosphatase"/>
    <property type="match status" value="1"/>
</dbReference>
<dbReference type="PROSITE" id="PS50056">
    <property type="entry name" value="TYR_PHOSPHATASE_2"/>
    <property type="match status" value="1"/>
</dbReference>
<evidence type="ECO:0000256" key="7">
    <source>
        <dbReference type="ARBA" id="ARBA00023242"/>
    </source>
</evidence>
<evidence type="ECO:0000256" key="8">
    <source>
        <dbReference type="ARBA" id="ARBA00047761"/>
    </source>
</evidence>
<comment type="catalytic activity">
    <reaction evidence="9">
        <text>O-phospho-L-threonyl-[protein] + H2O = L-threonyl-[protein] + phosphate</text>
        <dbReference type="Rhea" id="RHEA:47004"/>
        <dbReference type="Rhea" id="RHEA-COMP:11060"/>
        <dbReference type="Rhea" id="RHEA-COMP:11605"/>
        <dbReference type="ChEBI" id="CHEBI:15377"/>
        <dbReference type="ChEBI" id="CHEBI:30013"/>
        <dbReference type="ChEBI" id="CHEBI:43474"/>
        <dbReference type="ChEBI" id="CHEBI:61977"/>
        <dbReference type="EC" id="3.1.3.16"/>
    </reaction>
</comment>
<comment type="catalytic activity">
    <reaction evidence="8">
        <text>O-phospho-L-seryl-[protein] + H2O = L-seryl-[protein] + phosphate</text>
        <dbReference type="Rhea" id="RHEA:20629"/>
        <dbReference type="Rhea" id="RHEA-COMP:9863"/>
        <dbReference type="Rhea" id="RHEA-COMP:11604"/>
        <dbReference type="ChEBI" id="CHEBI:15377"/>
        <dbReference type="ChEBI" id="CHEBI:29999"/>
        <dbReference type="ChEBI" id="CHEBI:43474"/>
        <dbReference type="ChEBI" id="CHEBI:83421"/>
        <dbReference type="EC" id="3.1.3.16"/>
    </reaction>
</comment>
<dbReference type="InterPro" id="IPR008343">
    <property type="entry name" value="MKP"/>
</dbReference>
<dbReference type="InterPro" id="IPR001763">
    <property type="entry name" value="Rhodanese-like_dom"/>
</dbReference>
<reference evidence="13" key="1">
    <citation type="submission" date="2020-03" db="EMBL/GenBank/DDBJ databases">
        <title>Melopsittacus undulatus (budgerigar) genome, bMelUnd1, maternal haplotype with Z.</title>
        <authorList>
            <person name="Gedman G."/>
            <person name="Mountcastle J."/>
            <person name="Haase B."/>
            <person name="Formenti G."/>
            <person name="Wright T."/>
            <person name="Apodaca J."/>
            <person name="Pelan S."/>
            <person name="Chow W."/>
            <person name="Rhie A."/>
            <person name="Howe K."/>
            <person name="Fedrigo O."/>
            <person name="Jarvis E.D."/>
        </authorList>
    </citation>
    <scope>NUCLEOTIDE SEQUENCE [LARGE SCALE GENOMIC DNA]</scope>
</reference>
<evidence type="ECO:0000256" key="11">
    <source>
        <dbReference type="ARBA" id="ARBA00059492"/>
    </source>
</evidence>
<evidence type="ECO:0000256" key="4">
    <source>
        <dbReference type="ARBA" id="ARBA00013081"/>
    </source>
</evidence>
<evidence type="ECO:0000313" key="13">
    <source>
        <dbReference type="Ensembl" id="ENSMUNP00000010824.2"/>
    </source>
</evidence>
<gene>
    <name evidence="13" type="primary">LOC101877305</name>
</gene>
<comment type="function">
    <text evidence="11">Dual specificity protein phosphatase; active with phosphotyrosine, phosphoserine and phosphothreonine residues. The highest relative activity is toward ERK1.</text>
</comment>
<comment type="subcellular location">
    <subcellularLocation>
        <location evidence="1">Nucleus</location>
    </subcellularLocation>
</comment>
<dbReference type="SMART" id="SM00195">
    <property type="entry name" value="DSPc"/>
    <property type="match status" value="1"/>
</dbReference>
<dbReference type="GO" id="GO:0043409">
    <property type="term" value="P:negative regulation of MAPK cascade"/>
    <property type="evidence" value="ECO:0007669"/>
    <property type="project" value="TreeGrafter"/>
</dbReference>
<evidence type="ECO:0000256" key="5">
    <source>
        <dbReference type="ARBA" id="ARBA00022801"/>
    </source>
</evidence>
<accession>A0A8V5G3F9</accession>
<dbReference type="InterPro" id="IPR016130">
    <property type="entry name" value="Tyr_Pase_AS"/>
</dbReference>
<evidence type="ECO:0000313" key="14">
    <source>
        <dbReference type="Proteomes" id="UP000694405"/>
    </source>
</evidence>
<name>A0A8C6JAN8_MELUD</name>
<keyword evidence="5" id="KW-0378">Hydrolase</keyword>
<dbReference type="PANTHER" id="PTHR10159">
    <property type="entry name" value="DUAL SPECIFICITY PROTEIN PHOSPHATASE"/>
    <property type="match status" value="1"/>
</dbReference>
<evidence type="ECO:0000256" key="6">
    <source>
        <dbReference type="ARBA" id="ARBA00022912"/>
    </source>
</evidence>
<dbReference type="PRINTS" id="PR01764">
    <property type="entry name" value="MAPKPHPHTASE"/>
</dbReference>
<evidence type="ECO:0000256" key="3">
    <source>
        <dbReference type="ARBA" id="ARBA00013064"/>
    </source>
</evidence>
<dbReference type="Proteomes" id="UP000694405">
    <property type="component" value="Chromosome 4"/>
</dbReference>
<organism evidence="13 14">
    <name type="scientific">Melopsittacus undulatus</name>
    <name type="common">Budgerigar</name>
    <name type="synonym">Psittacus undulatus</name>
    <dbReference type="NCBI Taxonomy" id="13146"/>
    <lineage>
        <taxon>Eukaryota</taxon>
        <taxon>Metazoa</taxon>
        <taxon>Chordata</taxon>
        <taxon>Craniata</taxon>
        <taxon>Vertebrata</taxon>
        <taxon>Euteleostomi</taxon>
        <taxon>Archelosauria</taxon>
        <taxon>Archosauria</taxon>
        <taxon>Dinosauria</taxon>
        <taxon>Saurischia</taxon>
        <taxon>Theropoda</taxon>
        <taxon>Coelurosauria</taxon>
        <taxon>Aves</taxon>
        <taxon>Neognathae</taxon>
        <taxon>Neoaves</taxon>
        <taxon>Telluraves</taxon>
        <taxon>Australaves</taxon>
        <taxon>Psittaciformes</taxon>
        <taxon>Psittaculidae</taxon>
        <taxon>Melopsittacus</taxon>
    </lineage>
</organism>
<dbReference type="GO" id="GO:0005634">
    <property type="term" value="C:nucleus"/>
    <property type="evidence" value="ECO:0007669"/>
    <property type="project" value="UniProtKB-SubCell"/>
</dbReference>
<dbReference type="PROSITE" id="PS50206">
    <property type="entry name" value="RHODANESE_3"/>
    <property type="match status" value="1"/>
</dbReference>
<dbReference type="FunFam" id="3.40.250.10:FF:000023">
    <property type="entry name" value="Dual specificity protein phosphatase"/>
    <property type="match status" value="1"/>
</dbReference>
<keyword evidence="14" id="KW-1185">Reference proteome</keyword>
<keyword evidence="6" id="KW-0904">Protein phosphatase</keyword>
<dbReference type="InterPro" id="IPR003595">
    <property type="entry name" value="Tyr_Pase_cat"/>
</dbReference>
<dbReference type="InterPro" id="IPR000387">
    <property type="entry name" value="Tyr_Pase_dom"/>
</dbReference>
<dbReference type="InterPro" id="IPR020422">
    <property type="entry name" value="TYR_PHOSPHATASE_DUAL_dom"/>
</dbReference>
<evidence type="ECO:0000256" key="1">
    <source>
        <dbReference type="ARBA" id="ARBA00004123"/>
    </source>
</evidence>
<evidence type="ECO:0000256" key="12">
    <source>
        <dbReference type="ARBA" id="ARBA00073903"/>
    </source>
</evidence>
<dbReference type="PROSITE" id="PS00383">
    <property type="entry name" value="TYR_PHOSPHATASE_1"/>
    <property type="match status" value="1"/>
</dbReference>
<dbReference type="InterPro" id="IPR029021">
    <property type="entry name" value="Prot-tyrosine_phosphatase-like"/>
</dbReference>
<reference evidence="13" key="2">
    <citation type="submission" date="2025-08" db="UniProtKB">
        <authorList>
            <consortium name="Ensembl"/>
        </authorList>
    </citation>
    <scope>IDENTIFICATION</scope>
</reference>
<dbReference type="SUPFAM" id="SSF52799">
    <property type="entry name" value="(Phosphotyrosine protein) phosphatases II"/>
    <property type="match status" value="1"/>
</dbReference>